<dbReference type="Gene3D" id="3.40.50.300">
    <property type="entry name" value="P-loop containing nucleotide triphosphate hydrolases"/>
    <property type="match status" value="2"/>
</dbReference>
<feature type="coiled-coil region" evidence="1">
    <location>
        <begin position="684"/>
        <end position="714"/>
    </location>
</feature>
<dbReference type="InterPro" id="IPR014001">
    <property type="entry name" value="Helicase_ATP-bd"/>
</dbReference>
<dbReference type="Pfam" id="PF04851">
    <property type="entry name" value="ResIII"/>
    <property type="match status" value="1"/>
</dbReference>
<feature type="region of interest" description="Disordered" evidence="2">
    <location>
        <begin position="310"/>
        <end position="345"/>
    </location>
</feature>
<name>A0A6C0K725_9ZZZZ</name>
<dbReference type="SUPFAM" id="SSF52540">
    <property type="entry name" value="P-loop containing nucleoside triphosphate hydrolases"/>
    <property type="match status" value="2"/>
</dbReference>
<keyword evidence="1" id="KW-0175">Coiled coil</keyword>
<feature type="compositionally biased region" description="Low complexity" evidence="2">
    <location>
        <begin position="335"/>
        <end position="345"/>
    </location>
</feature>
<evidence type="ECO:0000313" key="4">
    <source>
        <dbReference type="EMBL" id="QHU13519.1"/>
    </source>
</evidence>
<evidence type="ECO:0000256" key="1">
    <source>
        <dbReference type="SAM" id="Coils"/>
    </source>
</evidence>
<proteinExistence type="predicted"/>
<feature type="compositionally biased region" description="Gly residues" evidence="2">
    <location>
        <begin position="315"/>
        <end position="334"/>
    </location>
</feature>
<evidence type="ECO:0000259" key="3">
    <source>
        <dbReference type="PROSITE" id="PS51192"/>
    </source>
</evidence>
<dbReference type="InterPro" id="IPR006935">
    <property type="entry name" value="Helicase/UvrB_N"/>
</dbReference>
<reference evidence="4" key="1">
    <citation type="journal article" date="2020" name="Nature">
        <title>Giant virus diversity and host interactions through global metagenomics.</title>
        <authorList>
            <person name="Schulz F."/>
            <person name="Roux S."/>
            <person name="Paez-Espino D."/>
            <person name="Jungbluth S."/>
            <person name="Walsh D.A."/>
            <person name="Denef V.J."/>
            <person name="McMahon K.D."/>
            <person name="Konstantinidis K.T."/>
            <person name="Eloe-Fadrosh E.A."/>
            <person name="Kyrpides N.C."/>
            <person name="Woyke T."/>
        </authorList>
    </citation>
    <scope>NUCLEOTIDE SEQUENCE</scope>
    <source>
        <strain evidence="4">GVMAG-S-1101178-73</strain>
    </source>
</reference>
<feature type="coiled-coil region" evidence="1">
    <location>
        <begin position="756"/>
        <end position="909"/>
    </location>
</feature>
<dbReference type="GO" id="GO:0005524">
    <property type="term" value="F:ATP binding"/>
    <property type="evidence" value="ECO:0007669"/>
    <property type="project" value="InterPro"/>
</dbReference>
<feature type="domain" description="Helicase ATP-binding" evidence="3">
    <location>
        <begin position="399"/>
        <end position="592"/>
    </location>
</feature>
<dbReference type="InterPro" id="IPR027417">
    <property type="entry name" value="P-loop_NTPase"/>
</dbReference>
<dbReference type="AlphaFoldDB" id="A0A6C0K725"/>
<accession>A0A6C0K725</accession>
<organism evidence="4">
    <name type="scientific">viral metagenome</name>
    <dbReference type="NCBI Taxonomy" id="1070528"/>
    <lineage>
        <taxon>unclassified sequences</taxon>
        <taxon>metagenomes</taxon>
        <taxon>organismal metagenomes</taxon>
    </lineage>
</organism>
<sequence>MSRASSGSIDYDDYFRKEGNSKRAECIRNRTNFTVPKSFHLVDKKDFNPDMLKLYIANDASPKLKLLLNKIKLLDEQDMRLSGKLHKHLIFTDVNRSTYGAKILASALTASGMNLIYHPQGRGFSMVDDSELRKTKNNNYAALLSKSFFERPVNTKIRKAVLDKFNSRPDNTYGELIRFIILDQGFKEGIDLFDVKYVHLFEPLAVNADEKQAIGRATRFCGQKGLEFHPRYGWPLYVFKYDVVIPKELKQKYMDAETLFELYIKKSNLDMRKIIFANQLESATIGASVDKELNKAIHQFAIEKPANILKSSGSKGSGSKGSGSKGSSGGGGAAGKPKSAKASPPAKIMNLEKMQEYIKKNFNAFKYPPLVFENKCVGGGTNGNIVSFTPTQDFVRHYFQPQSAYKGLLLHHSVGTGKTCTAIATATTSFDKENYTILWVTRHTLKTDIWKNMFGQVCSISIQEKIKNGLVLPNKITSKSKYISGNWIEPISYKQFSNMLLKKNKVYNEMVRRNGSDDPLRKTLLIIDEAHKLYSPTVAKSEQANTNILEKMIQKSYDKSGADSVRVLLMTATPFTEDGMEMIKLLNLLREDTKFDTDFSEFSSTYLDDGGYFTKVGLRQFQDKVSGYISYLNRSQDARNFAHPVIKNVYAKMSLEKKEDKAAADAAASGSAAADASGAKLKMSKADKDNMKEIKSELKELLKQEKALDIHEKELKACVKMAATNYKAASKNIMSQRKEGEKKCKKEPKDMVKACNDKALAEYNELLKKIDRENDMEMLRCANKNRQAKSNSNVKKMMERKKALEAEIAKYNKGLARIKDNKEKNKEKRADIKVFAIKKNDLKEKTKELRKSIVELEEKYKASQRKIGEITDKVERRKALAELKMSSAYLLAKKELKELRAQASKLNSQQQLMKVSYGFKKIKQISQQYAIDKYCV</sequence>
<dbReference type="GO" id="GO:0016787">
    <property type="term" value="F:hydrolase activity"/>
    <property type="evidence" value="ECO:0007669"/>
    <property type="project" value="InterPro"/>
</dbReference>
<dbReference type="PROSITE" id="PS51192">
    <property type="entry name" value="HELICASE_ATP_BIND_1"/>
    <property type="match status" value="1"/>
</dbReference>
<dbReference type="EMBL" id="MN740821">
    <property type="protein sequence ID" value="QHU13519.1"/>
    <property type="molecule type" value="Genomic_DNA"/>
</dbReference>
<protein>
    <recommendedName>
        <fullName evidence="3">Helicase ATP-binding domain-containing protein</fullName>
    </recommendedName>
</protein>
<dbReference type="GO" id="GO:0003677">
    <property type="term" value="F:DNA binding"/>
    <property type="evidence" value="ECO:0007669"/>
    <property type="project" value="InterPro"/>
</dbReference>
<evidence type="ECO:0000256" key="2">
    <source>
        <dbReference type="SAM" id="MobiDB-lite"/>
    </source>
</evidence>